<reference evidence="33" key="1">
    <citation type="submission" date="2025-08" db="UniProtKB">
        <authorList>
            <consortium name="Ensembl"/>
        </authorList>
    </citation>
    <scope>IDENTIFICATION</scope>
</reference>
<dbReference type="SMART" id="SM00220">
    <property type="entry name" value="S_TKc"/>
    <property type="match status" value="1"/>
</dbReference>
<dbReference type="GO" id="GO:0004697">
    <property type="term" value="F:diacylglycerol-dependent serine/threonine kinase activity"/>
    <property type="evidence" value="ECO:0007669"/>
    <property type="project" value="UniProtKB-EC"/>
</dbReference>
<evidence type="ECO:0000256" key="29">
    <source>
        <dbReference type="SAM" id="MobiDB-lite"/>
    </source>
</evidence>
<dbReference type="CDD" id="cd20833">
    <property type="entry name" value="C1_cPKC_rpt1"/>
    <property type="match status" value="1"/>
</dbReference>
<dbReference type="CDD" id="cd04026">
    <property type="entry name" value="C2_PKC_alpha_gamma"/>
    <property type="match status" value="1"/>
</dbReference>
<evidence type="ECO:0000256" key="8">
    <source>
        <dbReference type="ARBA" id="ARBA00022553"/>
    </source>
</evidence>
<evidence type="ECO:0000313" key="33">
    <source>
        <dbReference type="Ensembl" id="ENSSTUP00000053794.1"/>
    </source>
</evidence>
<dbReference type="PROSITE" id="PS50004">
    <property type="entry name" value="C2"/>
    <property type="match status" value="1"/>
</dbReference>
<dbReference type="PROSITE" id="PS50011">
    <property type="entry name" value="PROTEIN_KINASE_DOM"/>
    <property type="match status" value="1"/>
</dbReference>
<dbReference type="Gene3D" id="3.30.60.20">
    <property type="match status" value="2"/>
</dbReference>
<dbReference type="PROSITE" id="PS00107">
    <property type="entry name" value="PROTEIN_KINASE_ATP"/>
    <property type="match status" value="1"/>
</dbReference>
<evidence type="ECO:0000256" key="25">
    <source>
        <dbReference type="PIRSR" id="PIRSR000550-2"/>
    </source>
</evidence>
<evidence type="ECO:0000256" key="10">
    <source>
        <dbReference type="ARBA" id="ARBA00022703"/>
    </source>
</evidence>
<dbReference type="InterPro" id="IPR017441">
    <property type="entry name" value="Protein_kinase_ATP_BS"/>
</dbReference>
<keyword evidence="15 23" id="KW-0418">Kinase</keyword>
<dbReference type="SUPFAM" id="SSF49562">
    <property type="entry name" value="C2 domain (Calcium/lipid-binding domain, CaLB)"/>
    <property type="match status" value="1"/>
</dbReference>
<gene>
    <name evidence="33" type="primary">PRKCB</name>
    <name evidence="33" type="synonym">LOC115181935</name>
</gene>
<dbReference type="InterPro" id="IPR035892">
    <property type="entry name" value="C2_domain_sf"/>
</dbReference>
<dbReference type="PRINTS" id="PR00008">
    <property type="entry name" value="DAGPEDOMAIN"/>
</dbReference>
<evidence type="ECO:0000256" key="16">
    <source>
        <dbReference type="ARBA" id="ARBA00022833"/>
    </source>
</evidence>
<comment type="similarity">
    <text evidence="4 23">Belongs to the protein kinase superfamily. AGC Ser/Thr protein kinase family. PKC subfamily.</text>
</comment>
<evidence type="ECO:0000259" key="31">
    <source>
        <dbReference type="PROSITE" id="PS50011"/>
    </source>
</evidence>
<dbReference type="PROSITE" id="PS00108">
    <property type="entry name" value="PROTEIN_KINASE_ST"/>
    <property type="match status" value="1"/>
</dbReference>
<feature type="binding site" evidence="27">
    <location>
        <position position="257"/>
    </location>
    <ligand>
        <name>Ca(2+)</name>
        <dbReference type="ChEBI" id="CHEBI:29108"/>
        <label>1</label>
    </ligand>
</feature>
<evidence type="ECO:0000256" key="2">
    <source>
        <dbReference type="ARBA" id="ARBA00004170"/>
    </source>
</evidence>
<dbReference type="InterPro" id="IPR014375">
    <property type="entry name" value="Protein_kinase_C_a/b/g"/>
</dbReference>
<evidence type="ECO:0000256" key="22">
    <source>
        <dbReference type="ARBA" id="ARBA00047470"/>
    </source>
</evidence>
<dbReference type="GO" id="GO:0005634">
    <property type="term" value="C:nucleus"/>
    <property type="evidence" value="ECO:0007669"/>
    <property type="project" value="UniProtKB-SubCell"/>
</dbReference>
<dbReference type="AlphaFoldDB" id="A0A674A2Q4"/>
<dbReference type="InterPro" id="IPR000008">
    <property type="entry name" value="C2_dom"/>
</dbReference>
<feature type="binding site" evidence="25">
    <location>
        <position position="250"/>
    </location>
    <ligand>
        <name>a 1,2-diacyl-sn-glycero-3-phospho-(1D-myo-inositol-4,5-bisphosphate)</name>
        <dbReference type="ChEBI" id="CHEBI:58456"/>
    </ligand>
</feature>
<evidence type="ECO:0000256" key="11">
    <source>
        <dbReference type="ARBA" id="ARBA00022723"/>
    </source>
</evidence>
<dbReference type="GO" id="GO:0005524">
    <property type="term" value="F:ATP binding"/>
    <property type="evidence" value="ECO:0007669"/>
    <property type="project" value="UniProtKB-UniRule"/>
</dbReference>
<dbReference type="FunFam" id="1.10.510.10:FF:000023">
    <property type="entry name" value="Protein kinase C"/>
    <property type="match status" value="1"/>
</dbReference>
<evidence type="ECO:0000256" key="28">
    <source>
        <dbReference type="PROSITE-ProRule" id="PRU10141"/>
    </source>
</evidence>
<evidence type="ECO:0000256" key="23">
    <source>
        <dbReference type="PIRNR" id="PIRNR000550"/>
    </source>
</evidence>
<sequence length="684" mass="77499">MADREQGSSDGESSSTGGSERRESGAARGFARQGALRQKNVHEVKDHKFIARFFKQPTFCSHCTDFIWGFGKQGFQCQVCCFVVHKRCHEFVTFSCPGADKNASDDPRSKHKFKVHTYSSPTFCDHCGSLLYGLIHQGMKCDHCMMNIHKRCVSNVPSLCGTDHTERRGRIQITADIKDNKLTEACNLVPMDPNGLSDPYVKLKLIPDPKSDTKQKTKTIKCNLNPTWNETFTFPLKDSDKDRRLSVEIWDWDLTSRNDFMGALSFGVSELQKQGVDGWFKLLSQEEGEYFNVPVQPDGEDGNEELRQKFEVRETNDITVVSPYQRAKIGPGKNTDGSSSNSTSKYDSNGNQDRVKLTDFNFIMVLGKGSFGKVMLAERKGADELYAVKILKKDVVIQDDDVECTMVEKRVLALSGKPPFLTQLHSCFQTMDRLYFVMEYINGGDLMYQIQQVGKFKEPHAVFYAAEISIGLLFLHSKGIVYRDLKLDNVMLDAEGHIKIADFGMCKENMLDGVTTKTFCGTPDYIAPEIIAYQPYGKSVDWWAFGVLLYEMLAGQPPFDGEDEDELFQSIMEHHVSYPKSMSKEAVAICKGDLMTLHPSTSLYFYSVVDEDLMTLRCVFISFIHPSLFSLPPPQCGRDAENFDRFFTRHPPVLTPPDQEVIMNLDQEEFQGFSFVNPEYPDMD</sequence>
<keyword evidence="10" id="KW-0053">Apoptosis</keyword>
<evidence type="ECO:0000256" key="20">
    <source>
        <dbReference type="ARBA" id="ARBA00023242"/>
    </source>
</evidence>
<dbReference type="Proteomes" id="UP000472277">
    <property type="component" value="Unassembled WGS sequence"/>
</dbReference>
<evidence type="ECO:0000313" key="34">
    <source>
        <dbReference type="Proteomes" id="UP000472277"/>
    </source>
</evidence>
<protein>
    <recommendedName>
        <fullName evidence="5 23">Protein kinase C</fullName>
        <ecNumber evidence="5 23">2.7.11.13</ecNumber>
    </recommendedName>
</protein>
<dbReference type="FunFam" id="3.30.60.20:FF:000031">
    <property type="entry name" value="Protein kinase C alpha"/>
    <property type="match status" value="1"/>
</dbReference>
<feature type="binding site" evidence="27">
    <location>
        <position position="191"/>
    </location>
    <ligand>
        <name>Ca(2+)</name>
        <dbReference type="ChEBI" id="CHEBI:29108"/>
        <label>1</label>
    </ligand>
</feature>
<proteinExistence type="inferred from homology"/>
<reference evidence="33" key="2">
    <citation type="submission" date="2025-09" db="UniProtKB">
        <authorList>
            <consortium name="Ensembl"/>
        </authorList>
    </citation>
    <scope>IDENTIFICATION</scope>
</reference>
<evidence type="ECO:0000256" key="26">
    <source>
        <dbReference type="PIRSR" id="PIRSR000550-3"/>
    </source>
</evidence>
<evidence type="ECO:0000256" key="6">
    <source>
        <dbReference type="ARBA" id="ARBA00022490"/>
    </source>
</evidence>
<dbReference type="InterPro" id="IPR046349">
    <property type="entry name" value="C1-like_sf"/>
</dbReference>
<dbReference type="InterPro" id="IPR008271">
    <property type="entry name" value="Ser/Thr_kinase_AS"/>
</dbReference>
<feature type="binding site" evidence="27">
    <location>
        <position position="256"/>
    </location>
    <ligand>
        <name>Ca(2+)</name>
        <dbReference type="ChEBI" id="CHEBI:29108"/>
        <label>1</label>
    </ligand>
</feature>
<dbReference type="PROSITE" id="PS50081">
    <property type="entry name" value="ZF_DAG_PE_2"/>
    <property type="match status" value="2"/>
</dbReference>
<keyword evidence="14" id="KW-0863">Zinc-finger</keyword>
<dbReference type="Pfam" id="PF00168">
    <property type="entry name" value="C2"/>
    <property type="match status" value="1"/>
</dbReference>
<dbReference type="GO" id="GO:0016020">
    <property type="term" value="C:membrane"/>
    <property type="evidence" value="ECO:0007669"/>
    <property type="project" value="UniProtKB-SubCell"/>
</dbReference>
<feature type="active site" description="Proton acceptor" evidence="24">
    <location>
        <position position="484"/>
    </location>
</feature>
<dbReference type="InterPro" id="IPR002219">
    <property type="entry name" value="PKC_DAG/PE"/>
</dbReference>
<feature type="binding site" evidence="26">
    <location>
        <begin position="366"/>
        <end position="374"/>
    </location>
    <ligand>
        <name>ATP</name>
        <dbReference type="ChEBI" id="CHEBI:30616"/>
    </ligand>
</feature>
<dbReference type="Gene3D" id="2.60.40.150">
    <property type="entry name" value="C2 domain"/>
    <property type="match status" value="1"/>
</dbReference>
<dbReference type="Pfam" id="PF00130">
    <property type="entry name" value="C1_1"/>
    <property type="match status" value="2"/>
</dbReference>
<evidence type="ECO:0000256" key="9">
    <source>
        <dbReference type="ARBA" id="ARBA00022679"/>
    </source>
</evidence>
<keyword evidence="13 23" id="KW-0547">Nucleotide-binding</keyword>
<accession>A0A674A2Q4</accession>
<dbReference type="FunFam" id="3.30.60.20:FF:000006">
    <property type="entry name" value="Protein kinase C"/>
    <property type="match status" value="1"/>
</dbReference>
<dbReference type="InterPro" id="IPR017892">
    <property type="entry name" value="Pkinase_C"/>
</dbReference>
<feature type="binding site" evidence="26 28">
    <location>
        <position position="389"/>
    </location>
    <ligand>
        <name>ATP</name>
        <dbReference type="ChEBI" id="CHEBI:30616"/>
    </ligand>
</feature>
<dbReference type="SMART" id="SM00239">
    <property type="entry name" value="C2"/>
    <property type="match status" value="1"/>
</dbReference>
<dbReference type="GO" id="GO:0005737">
    <property type="term" value="C:cytoplasm"/>
    <property type="evidence" value="ECO:0007669"/>
    <property type="project" value="UniProtKB-SubCell"/>
</dbReference>
<keyword evidence="9 23" id="KW-0808">Transferase</keyword>
<keyword evidence="8" id="KW-0597">Phosphoprotein</keyword>
<dbReference type="Gene3D" id="1.10.510.10">
    <property type="entry name" value="Transferase(Phosphotransferase) domain 1"/>
    <property type="match status" value="1"/>
</dbReference>
<dbReference type="InterPro" id="IPR011009">
    <property type="entry name" value="Kinase-like_dom_sf"/>
</dbReference>
<feature type="binding site" evidence="27">
    <location>
        <position position="252"/>
    </location>
    <ligand>
        <name>Ca(2+)</name>
        <dbReference type="ChEBI" id="CHEBI:29108"/>
        <label>3</label>
    </ligand>
</feature>
<keyword evidence="7 23" id="KW-0723">Serine/threonine-protein kinase</keyword>
<feature type="region of interest" description="Disordered" evidence="29">
    <location>
        <begin position="1"/>
        <end position="34"/>
    </location>
</feature>
<dbReference type="Gene3D" id="3.30.200.20">
    <property type="entry name" value="Phosphorylase Kinase, domain 1"/>
    <property type="match status" value="2"/>
</dbReference>
<keyword evidence="19" id="KW-0472">Membrane</keyword>
<dbReference type="Pfam" id="PF00069">
    <property type="entry name" value="Pkinase"/>
    <property type="match status" value="1"/>
</dbReference>
<feature type="binding site" evidence="27">
    <location>
        <position position="259"/>
    </location>
    <ligand>
        <name>Ca(2+)</name>
        <dbReference type="ChEBI" id="CHEBI:29108"/>
        <label>1</label>
    </ligand>
</feature>
<feature type="compositionally biased region" description="Low complexity" evidence="29">
    <location>
        <begin position="332"/>
        <end position="350"/>
    </location>
</feature>
<feature type="domain" description="C2" evidence="30">
    <location>
        <begin position="159"/>
        <end position="280"/>
    </location>
</feature>
<evidence type="ECO:0000256" key="19">
    <source>
        <dbReference type="ARBA" id="ARBA00023136"/>
    </source>
</evidence>
<evidence type="ECO:0000256" key="4">
    <source>
        <dbReference type="ARBA" id="ARBA00005490"/>
    </source>
</evidence>
<evidence type="ECO:0000256" key="1">
    <source>
        <dbReference type="ARBA" id="ARBA00004123"/>
    </source>
</evidence>
<evidence type="ECO:0000256" key="21">
    <source>
        <dbReference type="ARBA" id="ARBA00047272"/>
    </source>
</evidence>
<feature type="domain" description="Phorbol-ester/DAG-type" evidence="32">
    <location>
        <begin position="46"/>
        <end position="96"/>
    </location>
</feature>
<dbReference type="PRINTS" id="PR00360">
    <property type="entry name" value="C2DOMAIN"/>
</dbReference>
<evidence type="ECO:0000256" key="3">
    <source>
        <dbReference type="ARBA" id="ARBA00004496"/>
    </source>
</evidence>
<dbReference type="GO" id="GO:0006915">
    <property type="term" value="P:apoptotic process"/>
    <property type="evidence" value="ECO:0007669"/>
    <property type="project" value="UniProtKB-KW"/>
</dbReference>
<evidence type="ECO:0000259" key="30">
    <source>
        <dbReference type="PROSITE" id="PS50004"/>
    </source>
</evidence>
<comment type="subcellular location">
    <subcellularLocation>
        <location evidence="3">Cytoplasm</location>
    </subcellularLocation>
    <subcellularLocation>
        <location evidence="2">Membrane</location>
        <topology evidence="2">Peripheral membrane protein</topology>
    </subcellularLocation>
    <subcellularLocation>
        <location evidence="1">Nucleus</location>
    </subcellularLocation>
</comment>
<dbReference type="FunFam" id="3.30.200.20:FF:000103">
    <property type="entry name" value="Protein kinase C"/>
    <property type="match status" value="1"/>
</dbReference>
<evidence type="ECO:0000256" key="5">
    <source>
        <dbReference type="ARBA" id="ARBA00012429"/>
    </source>
</evidence>
<evidence type="ECO:0000256" key="27">
    <source>
        <dbReference type="PIRSR" id="PIRSR000550-4"/>
    </source>
</evidence>
<keyword evidence="20" id="KW-0539">Nucleus</keyword>
<evidence type="ECO:0000259" key="32">
    <source>
        <dbReference type="PROSITE" id="PS50081"/>
    </source>
</evidence>
<dbReference type="InterPro" id="IPR020454">
    <property type="entry name" value="DAG/PE-bd"/>
</dbReference>
<dbReference type="Pfam" id="PF00433">
    <property type="entry name" value="Pkinase_C"/>
    <property type="match status" value="1"/>
</dbReference>
<dbReference type="GeneTree" id="ENSGT00940000155217"/>
<dbReference type="InterPro" id="IPR000719">
    <property type="entry name" value="Prot_kinase_dom"/>
</dbReference>
<dbReference type="CDD" id="cd20836">
    <property type="entry name" value="C1_cPKC_rpt2"/>
    <property type="match status" value="1"/>
</dbReference>
<dbReference type="GO" id="GO:0008270">
    <property type="term" value="F:zinc ion binding"/>
    <property type="evidence" value="ECO:0007669"/>
    <property type="project" value="UniProtKB-KW"/>
</dbReference>
<feature type="compositionally biased region" description="Low complexity" evidence="29">
    <location>
        <begin position="8"/>
        <end position="18"/>
    </location>
</feature>
<dbReference type="Ensembl" id="ENSSTUT00000056240.1">
    <property type="protein sequence ID" value="ENSSTUP00000053794.1"/>
    <property type="gene ID" value="ENSSTUG00000021865.1"/>
</dbReference>
<evidence type="ECO:0000256" key="15">
    <source>
        <dbReference type="ARBA" id="ARBA00022777"/>
    </source>
</evidence>
<keyword evidence="34" id="KW-1185">Reference proteome</keyword>
<feature type="domain" description="Phorbol-ester/DAG-type" evidence="32">
    <location>
        <begin position="110"/>
        <end position="160"/>
    </location>
</feature>
<keyword evidence="18 23" id="KW-0067">ATP-binding</keyword>
<feature type="binding site" evidence="25">
    <location>
        <position position="200"/>
    </location>
    <ligand>
        <name>a 1,2-diacyl-sn-glycero-3-phospho-(1D-myo-inositol-4,5-bisphosphate)</name>
        <dbReference type="ChEBI" id="CHEBI:58456"/>
    </ligand>
</feature>
<keyword evidence="12" id="KW-0677">Repeat</keyword>
<comment type="catalytic activity">
    <reaction evidence="22">
        <text>L-seryl-[protein] + ATP = O-phospho-L-seryl-[protein] + ADP + H(+)</text>
        <dbReference type="Rhea" id="RHEA:17989"/>
        <dbReference type="Rhea" id="RHEA-COMP:9863"/>
        <dbReference type="Rhea" id="RHEA-COMP:11604"/>
        <dbReference type="ChEBI" id="CHEBI:15378"/>
        <dbReference type="ChEBI" id="CHEBI:29999"/>
        <dbReference type="ChEBI" id="CHEBI:30616"/>
        <dbReference type="ChEBI" id="CHEBI:83421"/>
        <dbReference type="ChEBI" id="CHEBI:456216"/>
        <dbReference type="EC" id="2.7.11.13"/>
    </reaction>
</comment>
<feature type="binding site" evidence="27">
    <location>
        <position position="253"/>
    </location>
    <ligand>
        <name>Ca(2+)</name>
        <dbReference type="ChEBI" id="CHEBI:29108"/>
        <label>1</label>
    </ligand>
</feature>
<organism evidence="33 34">
    <name type="scientific">Salmo trutta</name>
    <name type="common">Brown trout</name>
    <dbReference type="NCBI Taxonomy" id="8032"/>
    <lineage>
        <taxon>Eukaryota</taxon>
        <taxon>Metazoa</taxon>
        <taxon>Chordata</taxon>
        <taxon>Craniata</taxon>
        <taxon>Vertebrata</taxon>
        <taxon>Euteleostomi</taxon>
        <taxon>Actinopterygii</taxon>
        <taxon>Neopterygii</taxon>
        <taxon>Teleostei</taxon>
        <taxon>Protacanthopterygii</taxon>
        <taxon>Salmoniformes</taxon>
        <taxon>Salmonidae</taxon>
        <taxon>Salmoninae</taxon>
        <taxon>Salmo</taxon>
    </lineage>
</organism>
<evidence type="ECO:0000256" key="12">
    <source>
        <dbReference type="ARBA" id="ARBA00022737"/>
    </source>
</evidence>
<evidence type="ECO:0000256" key="18">
    <source>
        <dbReference type="ARBA" id="ARBA00022840"/>
    </source>
</evidence>
<dbReference type="PIRSF" id="PIRSF000550">
    <property type="entry name" value="PKC_alpha"/>
    <property type="match status" value="1"/>
</dbReference>
<dbReference type="FunFam" id="3.30.200.20:FF:000080">
    <property type="entry name" value="Protein kinase C"/>
    <property type="match status" value="1"/>
</dbReference>
<dbReference type="FunFam" id="2.60.40.150:FF:000012">
    <property type="entry name" value="Kinase C alpha type"/>
    <property type="match status" value="1"/>
</dbReference>
<evidence type="ECO:0000256" key="14">
    <source>
        <dbReference type="ARBA" id="ARBA00022771"/>
    </source>
</evidence>
<feature type="binding site" evidence="27">
    <location>
        <position position="192"/>
    </location>
    <ligand>
        <name>Ca(2+)</name>
        <dbReference type="ChEBI" id="CHEBI:29108"/>
        <label>1</label>
    </ligand>
</feature>
<evidence type="ECO:0000256" key="7">
    <source>
        <dbReference type="ARBA" id="ARBA00022527"/>
    </source>
</evidence>
<name>A0A674A2Q4_SALTR</name>
<dbReference type="PANTHER" id="PTHR24351">
    <property type="entry name" value="RIBOSOMAL PROTEIN S6 KINASE"/>
    <property type="match status" value="1"/>
</dbReference>
<dbReference type="SUPFAM" id="SSF56112">
    <property type="entry name" value="Protein kinase-like (PK-like)"/>
    <property type="match status" value="1"/>
</dbReference>
<evidence type="ECO:0000256" key="13">
    <source>
        <dbReference type="ARBA" id="ARBA00022741"/>
    </source>
</evidence>
<feature type="binding site" evidence="27">
    <location>
        <position position="251"/>
    </location>
    <ligand>
        <name>Ca(2+)</name>
        <dbReference type="ChEBI" id="CHEBI:29108"/>
        <label>3</label>
    </ligand>
</feature>
<keyword evidence="11 27" id="KW-0479">Metal-binding</keyword>
<dbReference type="EC" id="2.7.11.13" evidence="5 23"/>
<comment type="cofactor">
    <cofactor evidence="27">
        <name>Ca(2+)</name>
        <dbReference type="ChEBI" id="CHEBI:29108"/>
    </cofactor>
    <text evidence="27">Binds 3 Ca(2+) ions per subunit. The ions are bound to the C2 domain.</text>
</comment>
<comment type="catalytic activity">
    <reaction evidence="21 23">
        <text>L-threonyl-[protein] + ATP = O-phospho-L-threonyl-[protein] + ADP + H(+)</text>
        <dbReference type="Rhea" id="RHEA:46608"/>
        <dbReference type="Rhea" id="RHEA-COMP:11060"/>
        <dbReference type="Rhea" id="RHEA-COMP:11605"/>
        <dbReference type="ChEBI" id="CHEBI:15378"/>
        <dbReference type="ChEBI" id="CHEBI:30013"/>
        <dbReference type="ChEBI" id="CHEBI:30616"/>
        <dbReference type="ChEBI" id="CHEBI:61977"/>
        <dbReference type="ChEBI" id="CHEBI:456216"/>
        <dbReference type="EC" id="2.7.11.13"/>
    </reaction>
</comment>
<keyword evidence="17 27" id="KW-0106">Calcium</keyword>
<dbReference type="SUPFAM" id="SSF57889">
    <property type="entry name" value="Cysteine-rich domain"/>
    <property type="match status" value="2"/>
</dbReference>
<keyword evidence="6" id="KW-0963">Cytoplasm</keyword>
<dbReference type="PROSITE" id="PS00479">
    <property type="entry name" value="ZF_DAG_PE_1"/>
    <property type="match status" value="1"/>
</dbReference>
<keyword evidence="16" id="KW-0862">Zinc</keyword>
<evidence type="ECO:0000256" key="24">
    <source>
        <dbReference type="PIRSR" id="PIRSR000550-1"/>
    </source>
</evidence>
<evidence type="ECO:0000256" key="17">
    <source>
        <dbReference type="ARBA" id="ARBA00022837"/>
    </source>
</evidence>
<feature type="domain" description="Protein kinase" evidence="31">
    <location>
        <begin position="360"/>
        <end position="628"/>
    </location>
</feature>
<dbReference type="SMART" id="SM00109">
    <property type="entry name" value="C1"/>
    <property type="match status" value="2"/>
</dbReference>
<feature type="binding site" evidence="27">
    <location>
        <position position="198"/>
    </location>
    <ligand>
        <name>Ca(2+)</name>
        <dbReference type="ChEBI" id="CHEBI:29108"/>
        <label>1</label>
    </ligand>
</feature>
<feature type="region of interest" description="Disordered" evidence="29">
    <location>
        <begin position="325"/>
        <end position="350"/>
    </location>
</feature>